<sequence>MLHLCPNFVCSADVPKRPRKGAPTFESFFSGVESIAAKRYLRTNIEQFASLARAKGEADVKRRLRVKKAQRKEESSSTNAVLLPYGAKPKPEIFLAEKTSNIAGADGEQISTEMETEKGFFVREDSYRDEYVVGTTAEFPEEEMTEPPIAYFGNVEEAAEHIEFQFPGQKFKNKKLSTVFAGDAQKQSMEVEEIGDWMSNYGTVAQKEEHICKMTLADAKCAGCGANFHCVNPSLPGFVPFEIYREVERNAKRLSMHQRTDHVCRRCYLLKEHNFLLNLNVSPVDYVSMMGHLKLVHEALILLIVDMTDLEASINRELPKIIGTNKPMIVIGNKIDLLPPGHRKGYLRHFLACLKAAVHSAGYTAQFNILKFLLLSAKTGFGVEDLITNIYQKWISPRGAIRSDIYMVGATNAGKSTLFNTFLQSDLCKVRAMDLVERVTTSIWPGTTLSLLKFPIMSPSSHQLEVRRRRLLAMQNWAKKESLMRKSAFGVTKHPKYVVLQGIIGSSFKEWEEEKQPVSVDKTIKYFEGELDNIEDIEQIEGTVTKKLGMNLNDYNFQRGNWCFDTPGTVNNDQVLDLFTLDELINVVPRAIIIPRVFSLQLNHSLLIGGVARLDLLEIGTIKAQMPTVYVTVFASNRLKKNVTATTLVDKYLHTFNGDSSLGAPIGGPKRLDKFPKLEAREFDVSNVTGLDEEVGFADVVFSSIGWMLITSRAESVKIRAWTPAAKGLMVRQPPLLPCAANYRGQRVPGTASYRTRPLRDSETFSGTQRSVRPKQIVGENSSTPFALGEPVEYVNFDFD</sequence>
<dbReference type="AlphaFoldDB" id="A0A914H312"/>
<organism evidence="2 3">
    <name type="scientific">Globodera rostochiensis</name>
    <name type="common">Golden nematode worm</name>
    <name type="synonym">Heterodera rostochiensis</name>
    <dbReference type="NCBI Taxonomy" id="31243"/>
    <lineage>
        <taxon>Eukaryota</taxon>
        <taxon>Metazoa</taxon>
        <taxon>Ecdysozoa</taxon>
        <taxon>Nematoda</taxon>
        <taxon>Chromadorea</taxon>
        <taxon>Rhabditida</taxon>
        <taxon>Tylenchina</taxon>
        <taxon>Tylenchomorpha</taxon>
        <taxon>Tylenchoidea</taxon>
        <taxon>Heteroderidae</taxon>
        <taxon>Heteroderinae</taxon>
        <taxon>Globodera</taxon>
    </lineage>
</organism>
<feature type="domain" description="G" evidence="1">
    <location>
        <begin position="405"/>
        <end position="454"/>
    </location>
</feature>
<dbReference type="PANTHER" id="PTHR46406:SF1">
    <property type="entry name" value="NITRIC OXIDE-ASSOCIATED PROTEIN 1"/>
    <property type="match status" value="1"/>
</dbReference>
<dbReference type="InterPro" id="IPR027417">
    <property type="entry name" value="P-loop_NTPase"/>
</dbReference>
<evidence type="ECO:0000313" key="3">
    <source>
        <dbReference type="WBParaSite" id="Gr19_v10_g13526.t1"/>
    </source>
</evidence>
<evidence type="ECO:0000313" key="2">
    <source>
        <dbReference type="Proteomes" id="UP000887572"/>
    </source>
</evidence>
<proteinExistence type="predicted"/>
<protein>
    <submittedName>
        <fullName evidence="3">G domain-containing protein</fullName>
    </submittedName>
</protein>
<reference evidence="3" key="1">
    <citation type="submission" date="2022-11" db="UniProtKB">
        <authorList>
            <consortium name="WormBaseParasite"/>
        </authorList>
    </citation>
    <scope>IDENTIFICATION</scope>
</reference>
<dbReference type="Pfam" id="PF01926">
    <property type="entry name" value="MMR_HSR1"/>
    <property type="match status" value="1"/>
</dbReference>
<dbReference type="InterPro" id="IPR006073">
    <property type="entry name" value="GTP-bd"/>
</dbReference>
<dbReference type="Gene3D" id="3.40.50.300">
    <property type="entry name" value="P-loop containing nucleotide triphosphate hydrolases"/>
    <property type="match status" value="1"/>
</dbReference>
<dbReference type="WBParaSite" id="Gr19_v10_g13526.t1">
    <property type="protein sequence ID" value="Gr19_v10_g13526.t1"/>
    <property type="gene ID" value="Gr19_v10_g13526"/>
</dbReference>
<dbReference type="PANTHER" id="PTHR46406">
    <property type="entry name" value="NITRIC OXIDE-ASSOCIATED PROTEIN 1"/>
    <property type="match status" value="1"/>
</dbReference>
<dbReference type="InterPro" id="IPR052807">
    <property type="entry name" value="Mito_transl_resp_regulator"/>
</dbReference>
<evidence type="ECO:0000259" key="1">
    <source>
        <dbReference type="Pfam" id="PF01926"/>
    </source>
</evidence>
<dbReference type="SUPFAM" id="SSF52540">
    <property type="entry name" value="P-loop containing nucleoside triphosphate hydrolases"/>
    <property type="match status" value="1"/>
</dbReference>
<dbReference type="CDD" id="cd01855">
    <property type="entry name" value="YqeH"/>
    <property type="match status" value="1"/>
</dbReference>
<dbReference type="GO" id="GO:0005525">
    <property type="term" value="F:GTP binding"/>
    <property type="evidence" value="ECO:0007669"/>
    <property type="project" value="InterPro"/>
</dbReference>
<dbReference type="Proteomes" id="UP000887572">
    <property type="component" value="Unplaced"/>
</dbReference>
<accession>A0A914H312</accession>
<name>A0A914H312_GLORO</name>
<keyword evidence="2" id="KW-1185">Reference proteome</keyword>